<dbReference type="CDD" id="cd00293">
    <property type="entry name" value="USP-like"/>
    <property type="match status" value="2"/>
</dbReference>
<dbReference type="Gene3D" id="3.40.50.12370">
    <property type="match status" value="1"/>
</dbReference>
<dbReference type="RefSeq" id="WP_146564865.1">
    <property type="nucleotide sequence ID" value="NZ_SIHJ01000001.1"/>
</dbReference>
<evidence type="ECO:0000313" key="4">
    <source>
        <dbReference type="Proteomes" id="UP000316714"/>
    </source>
</evidence>
<dbReference type="Proteomes" id="UP000316714">
    <property type="component" value="Unassembled WGS sequence"/>
</dbReference>
<feature type="domain" description="UspA" evidence="2">
    <location>
        <begin position="210"/>
        <end position="273"/>
    </location>
</feature>
<sequence length="279" mass="30593">MLGRILVALGGTDYTLVSIETAVALAKKHNAELTGVTVFNVERLRRIGPVPMGAGDIAQQLRDERVALSREAAEIVIARFEEACTEAGVKHNVLREEHDEPGNFLIQLSRYHDLAVMGLRAAFDYGVEAASLDAVKLVDRLITGGVRPIVAVPSEPFTVKRALVAYSGSMESARTLRHFLNLDLWPDVETRLVTFGRDNDEHRQLLTDAAGFCESHGRAVETELIDASPNKGLLEEAEQWGADVIVMGNSHKGLILRRVLGETVLHIIKNSQKALFLGQ</sequence>
<evidence type="ECO:0000256" key="1">
    <source>
        <dbReference type="ARBA" id="ARBA00008791"/>
    </source>
</evidence>
<accession>A0A5C5VIL4</accession>
<name>A0A5C5VIL4_9BACT</name>
<keyword evidence="4" id="KW-1185">Reference proteome</keyword>
<feature type="domain" description="UspA" evidence="2">
    <location>
        <begin position="1"/>
        <end position="108"/>
    </location>
</feature>
<reference evidence="3 4" key="1">
    <citation type="submission" date="2019-02" db="EMBL/GenBank/DDBJ databases">
        <title>Deep-cultivation of Planctomycetes and their phenomic and genomic characterization uncovers novel biology.</title>
        <authorList>
            <person name="Wiegand S."/>
            <person name="Jogler M."/>
            <person name="Boedeker C."/>
            <person name="Pinto D."/>
            <person name="Vollmers J."/>
            <person name="Rivas-Marin E."/>
            <person name="Kohn T."/>
            <person name="Peeters S.H."/>
            <person name="Heuer A."/>
            <person name="Rast P."/>
            <person name="Oberbeckmann S."/>
            <person name="Bunk B."/>
            <person name="Jeske O."/>
            <person name="Meyerdierks A."/>
            <person name="Storesund J.E."/>
            <person name="Kallscheuer N."/>
            <person name="Luecker S."/>
            <person name="Lage O.M."/>
            <person name="Pohl T."/>
            <person name="Merkel B.J."/>
            <person name="Hornburger P."/>
            <person name="Mueller R.-W."/>
            <person name="Bruemmer F."/>
            <person name="Labrenz M."/>
            <person name="Spormann A.M."/>
            <person name="Op Den Camp H."/>
            <person name="Overmann J."/>
            <person name="Amann R."/>
            <person name="Jetten M.S.M."/>
            <person name="Mascher T."/>
            <person name="Medema M.H."/>
            <person name="Devos D.P."/>
            <person name="Kaster A.-K."/>
            <person name="Ovreas L."/>
            <person name="Rohde M."/>
            <person name="Galperin M.Y."/>
            <person name="Jogler C."/>
        </authorList>
    </citation>
    <scope>NUCLEOTIDE SEQUENCE [LARGE SCALE GENOMIC DNA]</scope>
    <source>
        <strain evidence="3 4">KOR34</strain>
    </source>
</reference>
<dbReference type="AlphaFoldDB" id="A0A5C5VIL4"/>
<evidence type="ECO:0000313" key="3">
    <source>
        <dbReference type="EMBL" id="TWT37532.1"/>
    </source>
</evidence>
<comment type="caution">
    <text evidence="3">The sequence shown here is derived from an EMBL/GenBank/DDBJ whole genome shotgun (WGS) entry which is preliminary data.</text>
</comment>
<dbReference type="EMBL" id="SIHJ01000001">
    <property type="protein sequence ID" value="TWT37532.1"/>
    <property type="molecule type" value="Genomic_DNA"/>
</dbReference>
<comment type="similarity">
    <text evidence="1">Belongs to the universal stress protein A family.</text>
</comment>
<evidence type="ECO:0000259" key="2">
    <source>
        <dbReference type="Pfam" id="PF00582"/>
    </source>
</evidence>
<proteinExistence type="inferred from homology"/>
<dbReference type="InterPro" id="IPR006016">
    <property type="entry name" value="UspA"/>
</dbReference>
<gene>
    <name evidence="3" type="ORF">KOR34_24840</name>
</gene>
<dbReference type="SUPFAM" id="SSF52402">
    <property type="entry name" value="Adenine nucleotide alpha hydrolases-like"/>
    <property type="match status" value="2"/>
</dbReference>
<protein>
    <submittedName>
        <fullName evidence="3">Universal stress protein family protein</fullName>
    </submittedName>
</protein>
<organism evidence="3 4">
    <name type="scientific">Posidoniimonas corsicana</name>
    <dbReference type="NCBI Taxonomy" id="1938618"/>
    <lineage>
        <taxon>Bacteria</taxon>
        <taxon>Pseudomonadati</taxon>
        <taxon>Planctomycetota</taxon>
        <taxon>Planctomycetia</taxon>
        <taxon>Pirellulales</taxon>
        <taxon>Lacipirellulaceae</taxon>
        <taxon>Posidoniimonas</taxon>
    </lineage>
</organism>
<dbReference type="PANTHER" id="PTHR46268">
    <property type="entry name" value="STRESS RESPONSE PROTEIN NHAX"/>
    <property type="match status" value="1"/>
</dbReference>
<dbReference type="OrthoDB" id="9804721at2"/>
<dbReference type="PANTHER" id="PTHR46268:SF6">
    <property type="entry name" value="UNIVERSAL STRESS PROTEIN UP12"/>
    <property type="match status" value="1"/>
</dbReference>
<dbReference type="Pfam" id="PF00582">
    <property type="entry name" value="Usp"/>
    <property type="match status" value="2"/>
</dbReference>